<dbReference type="GO" id="GO:0010997">
    <property type="term" value="F:anaphase-promoting complex binding"/>
    <property type="evidence" value="ECO:0007669"/>
    <property type="project" value="InterPro"/>
</dbReference>
<dbReference type="PANTHER" id="PTHR19918">
    <property type="entry name" value="CELL DIVISION CYCLE 20 CDC20 FIZZY -RELATED"/>
    <property type="match status" value="1"/>
</dbReference>
<protein>
    <submittedName>
        <fullName evidence="7">Uncharacterized protein</fullName>
    </submittedName>
</protein>
<dbReference type="PROSITE" id="PS50082">
    <property type="entry name" value="WD_REPEATS_2"/>
    <property type="match status" value="1"/>
</dbReference>
<feature type="repeat" description="WD" evidence="6">
    <location>
        <begin position="305"/>
        <end position="338"/>
    </location>
</feature>
<keyword evidence="3" id="KW-0677">Repeat</keyword>
<dbReference type="AlphaFoldDB" id="A0A0S4IY72"/>
<keyword evidence="2" id="KW-0132">Cell division</keyword>
<evidence type="ECO:0000256" key="6">
    <source>
        <dbReference type="PROSITE-ProRule" id="PRU00221"/>
    </source>
</evidence>
<evidence type="ECO:0000256" key="2">
    <source>
        <dbReference type="ARBA" id="ARBA00022618"/>
    </source>
</evidence>
<keyword evidence="5" id="KW-0131">Cell cycle</keyword>
<dbReference type="InterPro" id="IPR036322">
    <property type="entry name" value="WD40_repeat_dom_sf"/>
</dbReference>
<dbReference type="VEuPathDB" id="TriTrypDB:BSAL_75110"/>
<dbReference type="GO" id="GO:1905786">
    <property type="term" value="P:positive regulation of anaphase-promoting complex-dependent catabolic process"/>
    <property type="evidence" value="ECO:0007669"/>
    <property type="project" value="TreeGrafter"/>
</dbReference>
<dbReference type="GO" id="GO:0051301">
    <property type="term" value="P:cell division"/>
    <property type="evidence" value="ECO:0007669"/>
    <property type="project" value="UniProtKB-KW"/>
</dbReference>
<dbReference type="InterPro" id="IPR001680">
    <property type="entry name" value="WD40_rpt"/>
</dbReference>
<dbReference type="InterPro" id="IPR015943">
    <property type="entry name" value="WD40/YVTN_repeat-like_dom_sf"/>
</dbReference>
<proteinExistence type="predicted"/>
<sequence length="515" mass="55759">MRRLDSATSVPAKRFREDVSNHSYFSRPGSRASSRAPSCAPSSCGDVADDIVDPPARLSRHIPHREEMNMEVASYNLTSKPLSFAQSDQSSFMTESGEESGSFLYCERLAETLVGGTHNRAGDKLGGAVLRFGASSQRADGLALRDITSNRGDRVADHHTAHKVVQRVVNANPIRVLDAPHLRSYPATQLLHWGCNNKVIVGLTSSVYMWDASNDKSDRVVDMPAHLSIRCVQWIHRCFGVAIAASDGTIGMLDIATGSYIRSLKPEGTISQIAVEGSTLAAASNTSGTIHLFDVRAQNSLVAQHEGHRGRVCCIKYCSNEPHYLASGGVDGSVKIWDARRPGFPRYSFSRLHTGSVLALEWNPDKRTTLFSGGEDGVLNFLDTHASVAAATDDPNLASQRSYVLRSVKTGQPISGIICPPRLGEVATSHTGVGQIQLRTVCTFQSIGSFSAHNSTDGLCCMTLAPDMQRICAAQEDETLKFWSVFTPPENDAPIALHGGRALALRESALEDNLR</sequence>
<evidence type="ECO:0000313" key="8">
    <source>
        <dbReference type="Proteomes" id="UP000051952"/>
    </source>
</evidence>
<keyword evidence="4" id="KW-0498">Mitosis</keyword>
<evidence type="ECO:0000256" key="4">
    <source>
        <dbReference type="ARBA" id="ARBA00022776"/>
    </source>
</evidence>
<organism evidence="7 8">
    <name type="scientific">Bodo saltans</name>
    <name type="common">Flagellated protozoan</name>
    <dbReference type="NCBI Taxonomy" id="75058"/>
    <lineage>
        <taxon>Eukaryota</taxon>
        <taxon>Discoba</taxon>
        <taxon>Euglenozoa</taxon>
        <taxon>Kinetoplastea</taxon>
        <taxon>Metakinetoplastina</taxon>
        <taxon>Eubodonida</taxon>
        <taxon>Bodonidae</taxon>
        <taxon>Bodo</taxon>
    </lineage>
</organism>
<reference evidence="8" key="1">
    <citation type="submission" date="2015-09" db="EMBL/GenBank/DDBJ databases">
        <authorList>
            <consortium name="Pathogen Informatics"/>
        </authorList>
    </citation>
    <scope>NUCLEOTIDE SEQUENCE [LARGE SCALE GENOMIC DNA]</scope>
    <source>
        <strain evidence="8">Lake Konstanz</strain>
    </source>
</reference>
<name>A0A0S4IY72_BODSA</name>
<dbReference type="OMA" id="CSGACLN"/>
<dbReference type="PROSITE" id="PS50294">
    <property type="entry name" value="WD_REPEATS_REGION"/>
    <property type="match status" value="1"/>
</dbReference>
<keyword evidence="8" id="KW-1185">Reference proteome</keyword>
<evidence type="ECO:0000313" key="7">
    <source>
        <dbReference type="EMBL" id="CUG15738.1"/>
    </source>
</evidence>
<evidence type="ECO:0000256" key="1">
    <source>
        <dbReference type="ARBA" id="ARBA00022574"/>
    </source>
</evidence>
<evidence type="ECO:0000256" key="5">
    <source>
        <dbReference type="ARBA" id="ARBA00023306"/>
    </source>
</evidence>
<dbReference type="GO" id="GO:0005680">
    <property type="term" value="C:anaphase-promoting complex"/>
    <property type="evidence" value="ECO:0007669"/>
    <property type="project" value="TreeGrafter"/>
</dbReference>
<accession>A0A0S4IY72</accession>
<keyword evidence="1 6" id="KW-0853">WD repeat</keyword>
<dbReference type="SMART" id="SM00320">
    <property type="entry name" value="WD40"/>
    <property type="match status" value="5"/>
</dbReference>
<dbReference type="Proteomes" id="UP000051952">
    <property type="component" value="Unassembled WGS sequence"/>
</dbReference>
<evidence type="ECO:0000256" key="3">
    <source>
        <dbReference type="ARBA" id="ARBA00022737"/>
    </source>
</evidence>
<dbReference type="GO" id="GO:0031145">
    <property type="term" value="P:anaphase-promoting complex-dependent catabolic process"/>
    <property type="evidence" value="ECO:0007669"/>
    <property type="project" value="TreeGrafter"/>
</dbReference>
<dbReference type="EMBL" id="CYKH01000676">
    <property type="protein sequence ID" value="CUG15738.1"/>
    <property type="molecule type" value="Genomic_DNA"/>
</dbReference>
<dbReference type="Gene3D" id="2.130.10.10">
    <property type="entry name" value="YVTN repeat-like/Quinoprotein amine dehydrogenase"/>
    <property type="match status" value="1"/>
</dbReference>
<dbReference type="GO" id="GO:1990757">
    <property type="term" value="F:ubiquitin ligase activator activity"/>
    <property type="evidence" value="ECO:0007669"/>
    <property type="project" value="TreeGrafter"/>
</dbReference>
<dbReference type="OrthoDB" id="10263272at2759"/>
<gene>
    <name evidence="7" type="ORF">BSAL_75110</name>
</gene>
<dbReference type="SUPFAM" id="SSF50978">
    <property type="entry name" value="WD40 repeat-like"/>
    <property type="match status" value="1"/>
</dbReference>
<dbReference type="PANTHER" id="PTHR19918:SF8">
    <property type="entry name" value="FI02843P"/>
    <property type="match status" value="1"/>
</dbReference>
<dbReference type="InterPro" id="IPR033010">
    <property type="entry name" value="Cdc20/Fizzy"/>
</dbReference>
<dbReference type="Pfam" id="PF00400">
    <property type="entry name" value="WD40"/>
    <property type="match status" value="3"/>
</dbReference>